<evidence type="ECO:0000313" key="4">
    <source>
        <dbReference type="Proteomes" id="UP000029120"/>
    </source>
</evidence>
<evidence type="ECO:0008006" key="5">
    <source>
        <dbReference type="Google" id="ProtNLM"/>
    </source>
</evidence>
<gene>
    <name evidence="3" type="ordered locus">AALP_Aa6g359400</name>
</gene>
<organism evidence="3 4">
    <name type="scientific">Arabis alpina</name>
    <name type="common">Alpine rock-cress</name>
    <dbReference type="NCBI Taxonomy" id="50452"/>
    <lineage>
        <taxon>Eukaryota</taxon>
        <taxon>Viridiplantae</taxon>
        <taxon>Streptophyta</taxon>
        <taxon>Embryophyta</taxon>
        <taxon>Tracheophyta</taxon>
        <taxon>Spermatophyta</taxon>
        <taxon>Magnoliopsida</taxon>
        <taxon>eudicotyledons</taxon>
        <taxon>Gunneridae</taxon>
        <taxon>Pentapetalae</taxon>
        <taxon>rosids</taxon>
        <taxon>malvids</taxon>
        <taxon>Brassicales</taxon>
        <taxon>Brassicaceae</taxon>
        <taxon>Arabideae</taxon>
        <taxon>Arabis</taxon>
    </lineage>
</organism>
<feature type="domain" description="F-box" evidence="1">
    <location>
        <begin position="23"/>
        <end position="56"/>
    </location>
</feature>
<evidence type="ECO:0000259" key="2">
    <source>
        <dbReference type="Pfam" id="PF08268"/>
    </source>
</evidence>
<dbReference type="SUPFAM" id="SSF81383">
    <property type="entry name" value="F-box domain"/>
    <property type="match status" value="1"/>
</dbReference>
<dbReference type="AlphaFoldDB" id="A0A087GTW5"/>
<feature type="domain" description="F-box associated beta-propeller type 3" evidence="2">
    <location>
        <begin position="69"/>
        <end position="391"/>
    </location>
</feature>
<proteinExistence type="predicted"/>
<dbReference type="Gramene" id="KFK33317">
    <property type="protein sequence ID" value="KFK33317"/>
    <property type="gene ID" value="AALP_AA6G359400"/>
</dbReference>
<dbReference type="PANTHER" id="PTHR31111:SF14">
    <property type="entry name" value="F-BOX ASSOCIATED DOMAIN-CONTAINING PROTEIN"/>
    <property type="match status" value="1"/>
</dbReference>
<reference evidence="4" key="1">
    <citation type="journal article" date="2015" name="Nat. Plants">
        <title>Genome expansion of Arabis alpina linked with retrotransposition and reduced symmetric DNA methylation.</title>
        <authorList>
            <person name="Willing E.M."/>
            <person name="Rawat V."/>
            <person name="Mandakova T."/>
            <person name="Maumus F."/>
            <person name="James G.V."/>
            <person name="Nordstroem K.J."/>
            <person name="Becker C."/>
            <person name="Warthmann N."/>
            <person name="Chica C."/>
            <person name="Szarzynska B."/>
            <person name="Zytnicki M."/>
            <person name="Albani M.C."/>
            <person name="Kiefer C."/>
            <person name="Bergonzi S."/>
            <person name="Castaings L."/>
            <person name="Mateos J.L."/>
            <person name="Berns M.C."/>
            <person name="Bujdoso N."/>
            <person name="Piofczyk T."/>
            <person name="de Lorenzo L."/>
            <person name="Barrero-Sicilia C."/>
            <person name="Mateos I."/>
            <person name="Piednoel M."/>
            <person name="Hagmann J."/>
            <person name="Chen-Min-Tao R."/>
            <person name="Iglesias-Fernandez R."/>
            <person name="Schuster S.C."/>
            <person name="Alonso-Blanco C."/>
            <person name="Roudier F."/>
            <person name="Carbonero P."/>
            <person name="Paz-Ares J."/>
            <person name="Davis S.J."/>
            <person name="Pecinka A."/>
            <person name="Quesneville H."/>
            <person name="Colot V."/>
            <person name="Lysak M.A."/>
            <person name="Weigel D."/>
            <person name="Coupland G."/>
            <person name="Schneeberger K."/>
        </authorList>
    </citation>
    <scope>NUCLEOTIDE SEQUENCE [LARGE SCALE GENOMIC DNA]</scope>
    <source>
        <strain evidence="4">cv. Pajares</strain>
    </source>
</reference>
<dbReference type="eggNOG" id="ENOG502SNHU">
    <property type="taxonomic scope" value="Eukaryota"/>
</dbReference>
<dbReference type="InterPro" id="IPR001810">
    <property type="entry name" value="F-box_dom"/>
</dbReference>
<dbReference type="PANTHER" id="PTHR31111">
    <property type="entry name" value="BNAA05G37150D PROTEIN-RELATED"/>
    <property type="match status" value="1"/>
</dbReference>
<protein>
    <recommendedName>
        <fullName evidence="5">F-box domain-containing protein</fullName>
    </recommendedName>
</protein>
<dbReference type="Pfam" id="PF08268">
    <property type="entry name" value="FBA_3"/>
    <property type="match status" value="1"/>
</dbReference>
<dbReference type="OrthoDB" id="687122at2759"/>
<evidence type="ECO:0000313" key="3">
    <source>
        <dbReference type="EMBL" id="KFK33317.1"/>
    </source>
</evidence>
<accession>A0A087GTW5</accession>
<dbReference type="EMBL" id="CM002874">
    <property type="protein sequence ID" value="KFK33317.1"/>
    <property type="molecule type" value="Genomic_DNA"/>
</dbReference>
<dbReference type="InterPro" id="IPR017451">
    <property type="entry name" value="F-box-assoc_interact_dom"/>
</dbReference>
<sequence>MCLSSSPRKRGIKKRNPIPIDLVMEEILARLPAKSLMRFKCVSKLWSSHIMSRHFNNLFLTVPSRPRPRLYMTLGDHKAQESVILSLAPDTTTLSTFVVDHGLTIPEQGGYILQNLNGFMCHTYGKQPRIFNPATRQLVTLTPPVEVEEEEEEDWTRDFSVRYYCGHDPINDQYKVICSTSVFFKFWGVLRSELWVFVLNCRGSSWKKVPDFFPHHLPSLQGLCIDGVIYYLALIATHDYIIVTFHIASEEFKSIQVPHKEGELLPRTLTNRNHNLIDYGGKLTIVDQTKLGDEGMLDLWVLEDATNKEWSRKTLVLQPSQLHLVNSLSFKVKCTTQNGKLFLIPPEGFLPPFHVLCYDMQSNDMSKIEIKGVPNWSSEDKVDFDFMFMDQSESLIHLET</sequence>
<dbReference type="InterPro" id="IPR013187">
    <property type="entry name" value="F-box-assoc_dom_typ3"/>
</dbReference>
<evidence type="ECO:0000259" key="1">
    <source>
        <dbReference type="Pfam" id="PF00646"/>
    </source>
</evidence>
<name>A0A087GTW5_ARAAL</name>
<dbReference type="Proteomes" id="UP000029120">
    <property type="component" value="Chromosome 6"/>
</dbReference>
<dbReference type="Pfam" id="PF00646">
    <property type="entry name" value="F-box"/>
    <property type="match status" value="1"/>
</dbReference>
<dbReference type="NCBIfam" id="TIGR01640">
    <property type="entry name" value="F_box_assoc_1"/>
    <property type="match status" value="1"/>
</dbReference>
<keyword evidence="4" id="KW-1185">Reference proteome</keyword>
<dbReference type="InterPro" id="IPR036047">
    <property type="entry name" value="F-box-like_dom_sf"/>
</dbReference>
<dbReference type="CDD" id="cd22157">
    <property type="entry name" value="F-box_AtFBW1-like"/>
    <property type="match status" value="1"/>
</dbReference>
<dbReference type="OMA" id="QSNDMIK"/>